<gene>
    <name evidence="2" type="ORF">Pc22g10100</name>
    <name evidence="2" type="ORF">PCH_Pc22g10100</name>
</gene>
<feature type="compositionally biased region" description="Low complexity" evidence="1">
    <location>
        <begin position="18"/>
        <end position="32"/>
    </location>
</feature>
<protein>
    <submittedName>
        <fullName evidence="2">Uncharacterized protein</fullName>
    </submittedName>
</protein>
<accession>B6HV91</accession>
<dbReference type="AlphaFoldDB" id="B6HV91"/>
<feature type="region of interest" description="Disordered" evidence="1">
    <location>
        <begin position="1"/>
        <end position="57"/>
    </location>
</feature>
<dbReference type="EMBL" id="AM920437">
    <property type="protein sequence ID" value="CAP98298.1"/>
    <property type="molecule type" value="Genomic_DNA"/>
</dbReference>
<sequence>MQSTPNKPSKIPRPGTMSPRGSQGSKSSGSGSFQENKSPRSPQSPIQAPTPAPIYDEIPLVSGLTQGLEDCNWEQLQGKYADAMEEHGRVEENLRVETAKLLEVQDPNAARPKFRSQCGKQKEALCGSSKGFPKCSRLVKRSNEDLST</sequence>
<feature type="compositionally biased region" description="Polar residues" evidence="1">
    <location>
        <begin position="33"/>
        <end position="47"/>
    </location>
</feature>
<dbReference type="OMA" id="LEDCNWE"/>
<dbReference type="OrthoDB" id="5335351at2759"/>
<evidence type="ECO:0000256" key="1">
    <source>
        <dbReference type="SAM" id="MobiDB-lite"/>
    </source>
</evidence>
<name>B6HV91_PENRW</name>
<dbReference type="HOGENOM" id="CLU_097655_1_0_1"/>
<evidence type="ECO:0000313" key="3">
    <source>
        <dbReference type="Proteomes" id="UP000000724"/>
    </source>
</evidence>
<reference evidence="2 3" key="1">
    <citation type="journal article" date="2008" name="Nat. Biotechnol.">
        <title>Genome sequencing and analysis of the filamentous fungus Penicillium chrysogenum.</title>
        <authorList>
            <person name="van den Berg M.A."/>
            <person name="Albang R."/>
            <person name="Albermann K."/>
            <person name="Badger J.H."/>
            <person name="Daran J.-M."/>
            <person name="Driessen A.J.M."/>
            <person name="Garcia-Estrada C."/>
            <person name="Fedorova N.D."/>
            <person name="Harris D.M."/>
            <person name="Heijne W.H.M."/>
            <person name="Joardar V.S."/>
            <person name="Kiel J.A.K.W."/>
            <person name="Kovalchuk A."/>
            <person name="Martin J.F."/>
            <person name="Nierman W.C."/>
            <person name="Nijland J.G."/>
            <person name="Pronk J.T."/>
            <person name="Roubos J.A."/>
            <person name="van der Klei I.J."/>
            <person name="van Peij N.N.M.E."/>
            <person name="Veenhuis M."/>
            <person name="von Doehren H."/>
            <person name="Wagner C."/>
            <person name="Wortman J.R."/>
            <person name="Bovenberg R.A.L."/>
        </authorList>
    </citation>
    <scope>NUCLEOTIDE SEQUENCE [LARGE SCALE GENOMIC DNA]</scope>
    <source>
        <strain evidence="3">ATCC 28089 / DSM 1075 / NRRL 1951 / Wisconsin 54-1255</strain>
    </source>
</reference>
<proteinExistence type="predicted"/>
<dbReference type="VEuPathDB" id="FungiDB:PCH_Pc22g10100"/>
<keyword evidence="3" id="KW-1185">Reference proteome</keyword>
<dbReference type="Proteomes" id="UP000000724">
    <property type="component" value="Contig Pc00c22"/>
</dbReference>
<evidence type="ECO:0000313" key="2">
    <source>
        <dbReference type="EMBL" id="CAP98298.1"/>
    </source>
</evidence>
<organism evidence="2 3">
    <name type="scientific">Penicillium rubens (strain ATCC 28089 / DSM 1075 / NRRL 1951 / Wisconsin 54-1255)</name>
    <name type="common">Penicillium chrysogenum</name>
    <dbReference type="NCBI Taxonomy" id="500485"/>
    <lineage>
        <taxon>Eukaryota</taxon>
        <taxon>Fungi</taxon>
        <taxon>Dikarya</taxon>
        <taxon>Ascomycota</taxon>
        <taxon>Pezizomycotina</taxon>
        <taxon>Eurotiomycetes</taxon>
        <taxon>Eurotiomycetidae</taxon>
        <taxon>Eurotiales</taxon>
        <taxon>Aspergillaceae</taxon>
        <taxon>Penicillium</taxon>
        <taxon>Penicillium chrysogenum species complex</taxon>
    </lineage>
</organism>